<dbReference type="RefSeq" id="WP_090774856.1">
    <property type="nucleotide sequence ID" value="NZ_FMYM01000002.1"/>
</dbReference>
<dbReference type="STRING" id="1464122.SAMN05421737_102301"/>
<gene>
    <name evidence="1" type="ORF">SAMN05421737_102301</name>
</gene>
<dbReference type="Pfam" id="PF10978">
    <property type="entry name" value="DUF2785"/>
    <property type="match status" value="1"/>
</dbReference>
<protein>
    <recommendedName>
        <fullName evidence="3">DUF2785 domain-containing protein</fullName>
    </recommendedName>
</protein>
<organism evidence="1 2">
    <name type="scientific">Shouchella lonarensis</name>
    <dbReference type="NCBI Taxonomy" id="1464122"/>
    <lineage>
        <taxon>Bacteria</taxon>
        <taxon>Bacillati</taxon>
        <taxon>Bacillota</taxon>
        <taxon>Bacilli</taxon>
        <taxon>Bacillales</taxon>
        <taxon>Bacillaceae</taxon>
        <taxon>Shouchella</taxon>
    </lineage>
</organism>
<dbReference type="AlphaFoldDB" id="A0A1G6H3A5"/>
<dbReference type="InterPro" id="IPR021247">
    <property type="entry name" value="DUF2785"/>
</dbReference>
<sequence>MKEIDKSIQHGSTVEDKHLEEALARIGDTDPSVRDNVIYPQFQQWLSAGALSSVQVARVLAQCVLNLQHGIGEVNTDTVFTRSFSVLVAAEAVNGPVAIERTLYERTIASCHHYLEHEKDVRGYVEGKGWAHAIAHGADLLAALVCHPYYERAHIERTLVSSYMPLFHAHVFIDDESERLVQPIVCLQKKFDADMIIPFVQTGLVSMQERLVALQQDYKRKPNLSFFYGRTNVVSYVMFLYFSVEDRKVRDMLEQAVRQFRGL</sequence>
<evidence type="ECO:0008006" key="3">
    <source>
        <dbReference type="Google" id="ProtNLM"/>
    </source>
</evidence>
<evidence type="ECO:0000313" key="2">
    <source>
        <dbReference type="Proteomes" id="UP000242662"/>
    </source>
</evidence>
<dbReference type="Proteomes" id="UP000242662">
    <property type="component" value="Unassembled WGS sequence"/>
</dbReference>
<name>A0A1G6H3A5_9BACI</name>
<dbReference type="OrthoDB" id="7619731at2"/>
<accession>A0A1G6H3A5</accession>
<proteinExistence type="predicted"/>
<reference evidence="2" key="1">
    <citation type="submission" date="2016-09" db="EMBL/GenBank/DDBJ databases">
        <authorList>
            <person name="Varghese N."/>
            <person name="Submissions S."/>
        </authorList>
    </citation>
    <scope>NUCLEOTIDE SEQUENCE [LARGE SCALE GENOMIC DNA]</scope>
    <source>
        <strain evidence="2">25nlg</strain>
    </source>
</reference>
<dbReference type="EMBL" id="FMYM01000002">
    <property type="protein sequence ID" value="SDB88742.1"/>
    <property type="molecule type" value="Genomic_DNA"/>
</dbReference>
<keyword evidence="2" id="KW-1185">Reference proteome</keyword>
<evidence type="ECO:0000313" key="1">
    <source>
        <dbReference type="EMBL" id="SDB88742.1"/>
    </source>
</evidence>